<evidence type="ECO:0000256" key="1">
    <source>
        <dbReference type="SAM" id="SignalP"/>
    </source>
</evidence>
<dbReference type="EMBL" id="DPIY01000012">
    <property type="protein sequence ID" value="HCT59198.1"/>
    <property type="molecule type" value="Genomic_DNA"/>
</dbReference>
<name>A0A3D4VF03_9BACT</name>
<dbReference type="Proteomes" id="UP000264071">
    <property type="component" value="Unassembled WGS sequence"/>
</dbReference>
<feature type="chain" id="PRO_5017533283" evidence="1">
    <location>
        <begin position="23"/>
        <end position="160"/>
    </location>
</feature>
<accession>A0A3D4VF03</accession>
<dbReference type="AlphaFoldDB" id="A0A3D4VF03"/>
<keyword evidence="1" id="KW-0732">Signal</keyword>
<reference evidence="2 3" key="1">
    <citation type="journal article" date="2018" name="Nat. Biotechnol.">
        <title>A standardized bacterial taxonomy based on genome phylogeny substantially revises the tree of life.</title>
        <authorList>
            <person name="Parks D.H."/>
            <person name="Chuvochina M."/>
            <person name="Waite D.W."/>
            <person name="Rinke C."/>
            <person name="Skarshewski A."/>
            <person name="Chaumeil P.A."/>
            <person name="Hugenholtz P."/>
        </authorList>
    </citation>
    <scope>NUCLEOTIDE SEQUENCE [LARGE SCALE GENOMIC DNA]</scope>
    <source>
        <strain evidence="2">UBA8844</strain>
    </source>
</reference>
<evidence type="ECO:0000313" key="2">
    <source>
        <dbReference type="EMBL" id="HCT59198.1"/>
    </source>
</evidence>
<feature type="signal peptide" evidence="1">
    <location>
        <begin position="1"/>
        <end position="22"/>
    </location>
</feature>
<sequence>MKRSRTLLAALLMAPLAAACFADPLAPELIIDPVHPVRLSAVSANGHALPASVPLSTTGSQGHVFTSAQLVIMAPDSLQVVIATRPASYMGAALWLDTLRAHVRPDGDSIIVTPMGSHRFAFNQRGSFGADGSLLLTLRDLTLSSDGSTISTPVTLLFAR</sequence>
<comment type="caution">
    <text evidence="2">The sequence shown here is derived from an EMBL/GenBank/DDBJ whole genome shotgun (WGS) entry which is preliminary data.</text>
</comment>
<dbReference type="PROSITE" id="PS51257">
    <property type="entry name" value="PROKAR_LIPOPROTEIN"/>
    <property type="match status" value="1"/>
</dbReference>
<evidence type="ECO:0000313" key="3">
    <source>
        <dbReference type="Proteomes" id="UP000264071"/>
    </source>
</evidence>
<protein>
    <submittedName>
        <fullName evidence="2">Uncharacterized protein</fullName>
    </submittedName>
</protein>
<proteinExistence type="predicted"/>
<gene>
    <name evidence="2" type="ORF">DGD08_18510</name>
</gene>
<organism evidence="2 3">
    <name type="scientific">Gemmatimonas aurantiaca</name>
    <dbReference type="NCBI Taxonomy" id="173480"/>
    <lineage>
        <taxon>Bacteria</taxon>
        <taxon>Pseudomonadati</taxon>
        <taxon>Gemmatimonadota</taxon>
        <taxon>Gemmatimonadia</taxon>
        <taxon>Gemmatimonadales</taxon>
        <taxon>Gemmatimonadaceae</taxon>
        <taxon>Gemmatimonas</taxon>
    </lineage>
</organism>